<dbReference type="GO" id="GO:0005730">
    <property type="term" value="C:nucleolus"/>
    <property type="evidence" value="ECO:0007669"/>
    <property type="project" value="TreeGrafter"/>
</dbReference>
<organism evidence="2 3">
    <name type="scientific">Carpinus fangiana</name>
    <dbReference type="NCBI Taxonomy" id="176857"/>
    <lineage>
        <taxon>Eukaryota</taxon>
        <taxon>Viridiplantae</taxon>
        <taxon>Streptophyta</taxon>
        <taxon>Embryophyta</taxon>
        <taxon>Tracheophyta</taxon>
        <taxon>Spermatophyta</taxon>
        <taxon>Magnoliopsida</taxon>
        <taxon>eudicotyledons</taxon>
        <taxon>Gunneridae</taxon>
        <taxon>Pentapetalae</taxon>
        <taxon>rosids</taxon>
        <taxon>fabids</taxon>
        <taxon>Fagales</taxon>
        <taxon>Betulaceae</taxon>
        <taxon>Carpinus</taxon>
    </lineage>
</organism>
<dbReference type="GO" id="GO:0000462">
    <property type="term" value="P:maturation of SSU-rRNA from tricistronic rRNA transcript (SSU-rRNA, 5.8S rRNA, LSU-rRNA)"/>
    <property type="evidence" value="ECO:0007669"/>
    <property type="project" value="TreeGrafter"/>
</dbReference>
<evidence type="ECO:0000313" key="2">
    <source>
        <dbReference type="EMBL" id="KAE8037318.1"/>
    </source>
</evidence>
<dbReference type="Pfam" id="PF15375">
    <property type="entry name" value="FSAF1"/>
    <property type="match status" value="1"/>
</dbReference>
<proteinExistence type="predicted"/>
<evidence type="ECO:0000256" key="1">
    <source>
        <dbReference type="SAM" id="MobiDB-lite"/>
    </source>
</evidence>
<feature type="region of interest" description="Disordered" evidence="1">
    <location>
        <begin position="1"/>
        <end position="50"/>
    </location>
</feature>
<dbReference type="PANTHER" id="PTHR28096">
    <property type="entry name" value="PROTEIN FAF1"/>
    <property type="match status" value="1"/>
</dbReference>
<dbReference type="EMBL" id="CM017324">
    <property type="protein sequence ID" value="KAE8037318.1"/>
    <property type="molecule type" value="Genomic_DNA"/>
</dbReference>
<feature type="compositionally biased region" description="Basic and acidic residues" evidence="1">
    <location>
        <begin position="7"/>
        <end position="31"/>
    </location>
</feature>
<name>A0A660KPF7_9ROSI</name>
<dbReference type="OrthoDB" id="5556956at2759"/>
<dbReference type="InterPro" id="IPR027973">
    <property type="entry name" value="FSAF1-like"/>
</dbReference>
<dbReference type="Proteomes" id="UP000327013">
    <property type="component" value="Chromosome 4"/>
</dbReference>
<dbReference type="PANTHER" id="PTHR28096:SF1">
    <property type="entry name" value="PROTEIN FAF1"/>
    <property type="match status" value="1"/>
</dbReference>
<feature type="region of interest" description="Disordered" evidence="1">
    <location>
        <begin position="121"/>
        <end position="203"/>
    </location>
</feature>
<sequence>MYKKKKVEPTQERMYKKKKVEPTQERMYTKKKEAHRGGPSTDPTDDKDEEMDFKRIMKDIEHFSSSHMTWKERKEYENRKVVDLGGKPPKKQRLTLSVARPMMKKRKEREEKMLQERLILGQFGGKRGGSAKRSVERRKPEDRILRASEGHFRNGVLDVKHLLHPTPSRESDSGTHVVTYKGKKKGGGKKNGGKKKGGGGKRH</sequence>
<accession>A0A660KPF7</accession>
<reference evidence="2 3" key="1">
    <citation type="submission" date="2019-06" db="EMBL/GenBank/DDBJ databases">
        <title>A chromosomal-level reference genome of Carpinus fangiana (Coryloideae, Betulaceae).</title>
        <authorList>
            <person name="Yang X."/>
            <person name="Wang Z."/>
            <person name="Zhang L."/>
            <person name="Hao G."/>
            <person name="Liu J."/>
            <person name="Yang Y."/>
        </authorList>
    </citation>
    <scope>NUCLEOTIDE SEQUENCE [LARGE SCALE GENOMIC DNA]</scope>
    <source>
        <strain evidence="2">Cfa_2016G</strain>
        <tissue evidence="2">Leaf</tissue>
    </source>
</reference>
<protein>
    <submittedName>
        <fullName evidence="2">Uncharacterized protein</fullName>
    </submittedName>
</protein>
<feature type="compositionally biased region" description="Basic and acidic residues" evidence="1">
    <location>
        <begin position="133"/>
        <end position="152"/>
    </location>
</feature>
<dbReference type="InterPro" id="IPR053030">
    <property type="entry name" value="Ribosomal_biogenesis_FAF1-like"/>
</dbReference>
<feature type="compositionally biased region" description="Basic residues" evidence="1">
    <location>
        <begin position="181"/>
        <end position="203"/>
    </location>
</feature>
<evidence type="ECO:0000313" key="3">
    <source>
        <dbReference type="Proteomes" id="UP000327013"/>
    </source>
</evidence>
<keyword evidence="3" id="KW-1185">Reference proteome</keyword>
<gene>
    <name evidence="2" type="ORF">FH972_009914</name>
</gene>
<dbReference type="AlphaFoldDB" id="A0A660KPF7"/>